<feature type="chain" id="PRO_5043328632" description="Leucine-rich repeat-containing N-terminal plant-type domain-containing protein" evidence="13">
    <location>
        <begin position="20"/>
        <end position="928"/>
    </location>
</feature>
<evidence type="ECO:0000256" key="5">
    <source>
        <dbReference type="ARBA" id="ARBA00022692"/>
    </source>
</evidence>
<evidence type="ECO:0000313" key="15">
    <source>
        <dbReference type="EMBL" id="KAK4736809.1"/>
    </source>
</evidence>
<comment type="caution">
    <text evidence="15">The sequence shown here is derived from an EMBL/GenBank/DDBJ whole genome shotgun (WGS) entry which is preliminary data.</text>
</comment>
<dbReference type="FunFam" id="3.80.10.10:FF:000095">
    <property type="entry name" value="LRR receptor-like serine/threonine-protein kinase GSO1"/>
    <property type="match status" value="1"/>
</dbReference>
<dbReference type="PRINTS" id="PR00019">
    <property type="entry name" value="LEURICHRPT"/>
</dbReference>
<organism evidence="15 16">
    <name type="scientific">Solanum pinnatisectum</name>
    <name type="common">tansyleaf nightshade</name>
    <dbReference type="NCBI Taxonomy" id="50273"/>
    <lineage>
        <taxon>Eukaryota</taxon>
        <taxon>Viridiplantae</taxon>
        <taxon>Streptophyta</taxon>
        <taxon>Embryophyta</taxon>
        <taxon>Tracheophyta</taxon>
        <taxon>Spermatophyta</taxon>
        <taxon>Magnoliopsida</taxon>
        <taxon>eudicotyledons</taxon>
        <taxon>Gunneridae</taxon>
        <taxon>Pentapetalae</taxon>
        <taxon>asterids</taxon>
        <taxon>lamiids</taxon>
        <taxon>Solanales</taxon>
        <taxon>Solanaceae</taxon>
        <taxon>Solanoideae</taxon>
        <taxon>Solaneae</taxon>
        <taxon>Solanum</taxon>
    </lineage>
</organism>
<evidence type="ECO:0000256" key="11">
    <source>
        <dbReference type="ARBA" id="ARBA00023180"/>
    </source>
</evidence>
<dbReference type="PROSITE" id="PS51450">
    <property type="entry name" value="LRR"/>
    <property type="match status" value="1"/>
</dbReference>
<dbReference type="FunFam" id="3.80.10.10:FF:001347">
    <property type="entry name" value="LRR receptor-like serine/threonine-protein kinase GSO2"/>
    <property type="match status" value="1"/>
</dbReference>
<keyword evidence="7" id="KW-0677">Repeat</keyword>
<evidence type="ECO:0000256" key="7">
    <source>
        <dbReference type="ARBA" id="ARBA00022737"/>
    </source>
</evidence>
<dbReference type="PANTHER" id="PTHR48063:SF98">
    <property type="entry name" value="LRR RECEPTOR-LIKE SERINE_THREONINE-PROTEIN KINASE FLS2"/>
    <property type="match status" value="1"/>
</dbReference>
<keyword evidence="4" id="KW-0433">Leucine-rich repeat</keyword>
<dbReference type="GO" id="GO:0050832">
    <property type="term" value="P:defense response to fungus"/>
    <property type="evidence" value="ECO:0007669"/>
    <property type="project" value="UniProtKB-ARBA"/>
</dbReference>
<dbReference type="Proteomes" id="UP001311915">
    <property type="component" value="Unassembled WGS sequence"/>
</dbReference>
<keyword evidence="10" id="KW-0675">Receptor</keyword>
<gene>
    <name evidence="15" type="ORF">R3W88_000506</name>
</gene>
<evidence type="ECO:0000259" key="14">
    <source>
        <dbReference type="Pfam" id="PF08263"/>
    </source>
</evidence>
<evidence type="ECO:0000256" key="12">
    <source>
        <dbReference type="SAM" id="Phobius"/>
    </source>
</evidence>
<dbReference type="Pfam" id="PF13855">
    <property type="entry name" value="LRR_8"/>
    <property type="match status" value="1"/>
</dbReference>
<dbReference type="InterPro" id="IPR046956">
    <property type="entry name" value="RLP23-like"/>
</dbReference>
<keyword evidence="16" id="KW-1185">Reference proteome</keyword>
<dbReference type="Gene3D" id="3.80.10.10">
    <property type="entry name" value="Ribonuclease Inhibitor"/>
    <property type="match status" value="3"/>
</dbReference>
<dbReference type="SUPFAM" id="SSF52058">
    <property type="entry name" value="L domain-like"/>
    <property type="match status" value="2"/>
</dbReference>
<evidence type="ECO:0000256" key="3">
    <source>
        <dbReference type="ARBA" id="ARBA00022475"/>
    </source>
</evidence>
<keyword evidence="11" id="KW-0325">Glycoprotein</keyword>
<evidence type="ECO:0000313" key="16">
    <source>
        <dbReference type="Proteomes" id="UP001311915"/>
    </source>
</evidence>
<keyword evidence="3" id="KW-1003">Cell membrane</keyword>
<reference evidence="15 16" key="1">
    <citation type="submission" date="2023-10" db="EMBL/GenBank/DDBJ databases">
        <title>Genome-Wide Identification Analysis in wild type Solanum Pinnatisectum Reveals Some Genes Defensing Phytophthora Infestans.</title>
        <authorList>
            <person name="Sun C."/>
        </authorList>
    </citation>
    <scope>NUCLEOTIDE SEQUENCE [LARGE SCALE GENOMIC DNA]</scope>
    <source>
        <strain evidence="15">LQN</strain>
        <tissue evidence="15">Leaf</tissue>
    </source>
</reference>
<evidence type="ECO:0000256" key="13">
    <source>
        <dbReference type="SAM" id="SignalP"/>
    </source>
</evidence>
<dbReference type="InterPro" id="IPR003591">
    <property type="entry name" value="Leu-rich_rpt_typical-subtyp"/>
</dbReference>
<dbReference type="AlphaFoldDB" id="A0AAV9MFR5"/>
<dbReference type="SMART" id="SM00365">
    <property type="entry name" value="LRR_SD22"/>
    <property type="match status" value="5"/>
</dbReference>
<evidence type="ECO:0000256" key="2">
    <source>
        <dbReference type="ARBA" id="ARBA00009592"/>
    </source>
</evidence>
<name>A0AAV9MFR5_9SOLN</name>
<dbReference type="InterPro" id="IPR001611">
    <property type="entry name" value="Leu-rich_rpt"/>
</dbReference>
<feature type="domain" description="Leucine-rich repeat-containing N-terminal plant-type" evidence="14">
    <location>
        <begin position="32"/>
        <end position="68"/>
    </location>
</feature>
<feature type="transmembrane region" description="Helical" evidence="12">
    <location>
        <begin position="880"/>
        <end position="902"/>
    </location>
</feature>
<dbReference type="SMART" id="SM00369">
    <property type="entry name" value="LRR_TYP"/>
    <property type="match status" value="9"/>
</dbReference>
<keyword evidence="8 12" id="KW-1133">Transmembrane helix</keyword>
<keyword evidence="6 13" id="KW-0732">Signal</keyword>
<dbReference type="Pfam" id="PF08263">
    <property type="entry name" value="LRRNT_2"/>
    <property type="match status" value="1"/>
</dbReference>
<evidence type="ECO:0000256" key="6">
    <source>
        <dbReference type="ARBA" id="ARBA00022729"/>
    </source>
</evidence>
<evidence type="ECO:0000256" key="10">
    <source>
        <dbReference type="ARBA" id="ARBA00023170"/>
    </source>
</evidence>
<comment type="similarity">
    <text evidence="2">Belongs to the RLP family.</text>
</comment>
<evidence type="ECO:0000256" key="8">
    <source>
        <dbReference type="ARBA" id="ARBA00022989"/>
    </source>
</evidence>
<dbReference type="PANTHER" id="PTHR48063">
    <property type="entry name" value="LRR RECEPTOR-LIKE KINASE"/>
    <property type="match status" value="1"/>
</dbReference>
<dbReference type="InterPro" id="IPR032675">
    <property type="entry name" value="LRR_dom_sf"/>
</dbReference>
<dbReference type="InterPro" id="IPR013210">
    <property type="entry name" value="LRR_N_plant-typ"/>
</dbReference>
<sequence>MKVLLITLWVLLFFILTNTKFVVCVGICRENEQRALEILKKEVYDPSDFLSSWVVGKDCCEWEGVVCNNLTRHVIDLSISIDMFDFRYLRINNLEWLTSLSSLENLEMESVDLSKANEWLQVINMLPSLVDLCLYNCNLHHITPLLDHHNFSSLKSLNLSSNFNFGSSLPKWVFNLPNLFSLDLSYCNFIGPFPDGPVNLTSLTTFKASGNYFNCRLPKWLFDLNNLEHLVLYRSGIEGAIQSQSGNVTKLKYLNLSWNYLNSTIPNWLFGCKDLESLDLGLNRLEGTVSSLISNLSSITDIDISRNMLTGKLPNVIGILGKLEQLDLSENLFEGDISELFNVRSNFLSVELRNTSSLSTLDLSWNKLTGVVPESIGQLSMLQHFSIYNTRLEGVVTESHFSKLTQLQSFSASRNNLTLKVSRNWIPPFQATQIAIGGWNIGRSFPMWLRTQNQIMYVDISDCGIQGEVPTWFWKLSSQIEFLNISHNQFVGEVPIISTDEQSGSPLMYLASNNFSGPIPLISTNVRELDLSNNSFSKGLSNFLCETKNGSYKLEILNLGGNDLSEETPDCWMNWPELTVLILRDNNLFGSLPRSMEVLSNLLSLDLRGNRLNGPFPSSLENCTNLHKIDLAENEFIGNLPSWLGMRFPTLIVLILRSNKFDGELPQELCHLKNLQILDLANNTFVGIIPRCIGNFSAMVKGKKKEEDDLNLQYSTYEGALIESATVTTKGNMYQYDTILALFTSMDMSSNNLSGDIPISLTRLAGLRSFNLSKNNLTGRIPNDIGDMKVLESIDLSENQLYGQIPQSFSSLSTLSYLNLSDNNLSGMIPLSTQLQSFDPTSFQGNKLCGLPLLVNCSSDGNIPNHKYEDDESDKDEVDWFYISMAIGFALSFWGVCGSLLFKRSWRHAYFRFLDHSWEMLLAKLPVY</sequence>
<dbReference type="EMBL" id="JAWPEI010000001">
    <property type="protein sequence ID" value="KAK4736809.1"/>
    <property type="molecule type" value="Genomic_DNA"/>
</dbReference>
<keyword evidence="5 12" id="KW-0812">Transmembrane</keyword>
<dbReference type="GO" id="GO:0005886">
    <property type="term" value="C:plasma membrane"/>
    <property type="evidence" value="ECO:0007669"/>
    <property type="project" value="UniProtKB-SubCell"/>
</dbReference>
<keyword evidence="9 12" id="KW-0472">Membrane</keyword>
<evidence type="ECO:0000256" key="9">
    <source>
        <dbReference type="ARBA" id="ARBA00023136"/>
    </source>
</evidence>
<accession>A0AAV9MFR5</accession>
<protein>
    <recommendedName>
        <fullName evidence="14">Leucine-rich repeat-containing N-terminal plant-type domain-containing protein</fullName>
    </recommendedName>
</protein>
<proteinExistence type="inferred from homology"/>
<feature type="signal peptide" evidence="13">
    <location>
        <begin position="1"/>
        <end position="19"/>
    </location>
</feature>
<evidence type="ECO:0000256" key="4">
    <source>
        <dbReference type="ARBA" id="ARBA00022614"/>
    </source>
</evidence>
<evidence type="ECO:0000256" key="1">
    <source>
        <dbReference type="ARBA" id="ARBA00004251"/>
    </source>
</evidence>
<dbReference type="FunFam" id="3.80.10.10:FF:000041">
    <property type="entry name" value="LRR receptor-like serine/threonine-protein kinase ERECTA"/>
    <property type="match status" value="1"/>
</dbReference>
<dbReference type="Pfam" id="PF00560">
    <property type="entry name" value="LRR_1"/>
    <property type="match status" value="9"/>
</dbReference>
<comment type="subcellular location">
    <subcellularLocation>
        <location evidence="1">Cell membrane</location>
        <topology evidence="1">Single-pass type I membrane protein</topology>
    </subcellularLocation>
</comment>